<feature type="compositionally biased region" description="Basic residues" evidence="1">
    <location>
        <begin position="1"/>
        <end position="14"/>
    </location>
</feature>
<dbReference type="Proteomes" id="UP000076738">
    <property type="component" value="Unassembled WGS sequence"/>
</dbReference>
<feature type="region of interest" description="Disordered" evidence="1">
    <location>
        <begin position="1"/>
        <end position="23"/>
    </location>
</feature>
<dbReference type="AlphaFoldDB" id="A0A167P510"/>
<organism evidence="2 3">
    <name type="scientific">Calocera viscosa (strain TUFC12733)</name>
    <dbReference type="NCBI Taxonomy" id="1330018"/>
    <lineage>
        <taxon>Eukaryota</taxon>
        <taxon>Fungi</taxon>
        <taxon>Dikarya</taxon>
        <taxon>Basidiomycota</taxon>
        <taxon>Agaricomycotina</taxon>
        <taxon>Dacrymycetes</taxon>
        <taxon>Dacrymycetales</taxon>
        <taxon>Dacrymycetaceae</taxon>
        <taxon>Calocera</taxon>
    </lineage>
</organism>
<accession>A0A167P510</accession>
<gene>
    <name evidence="2" type="ORF">CALVIDRAFT_46100</name>
</gene>
<proteinExistence type="predicted"/>
<sequence length="331" mass="36913">MRHSFPLFRPRRNTRPPQTALSNAPTLHLPILSALDLGCSRTRISGLLHLHRISMPPFHSTASAYSTSTSSSAMTTASTGSRHAAKRIMEVLTGIPITVGERRLQLDALADRCNRLAEELDVWSVMWDTEGTRIAGQAAQKTLEIVLKECETWQGRWFGTQLVSDDQIRRDVAACIQALAERMDDYNRSLLHEILLSGREAQVRLFKQEKTLAAFQNMSTTSDPNVKQQLRDLIDAGYQELRSSTLSRHDRDTIFEGLRSLLSIDNVPTSVQLQGELTTEPIAIIINPGSDIYQGRWHGNIVAVKRFRESNPNPNRAGVSAYDALPTVADS</sequence>
<dbReference type="EMBL" id="KV417276">
    <property type="protein sequence ID" value="KZO98425.1"/>
    <property type="molecule type" value="Genomic_DNA"/>
</dbReference>
<reference evidence="2 3" key="1">
    <citation type="journal article" date="2016" name="Mol. Biol. Evol.">
        <title>Comparative Genomics of Early-Diverging Mushroom-Forming Fungi Provides Insights into the Origins of Lignocellulose Decay Capabilities.</title>
        <authorList>
            <person name="Nagy L.G."/>
            <person name="Riley R."/>
            <person name="Tritt A."/>
            <person name="Adam C."/>
            <person name="Daum C."/>
            <person name="Floudas D."/>
            <person name="Sun H."/>
            <person name="Yadav J.S."/>
            <person name="Pangilinan J."/>
            <person name="Larsson K.H."/>
            <person name="Matsuura K."/>
            <person name="Barry K."/>
            <person name="Labutti K."/>
            <person name="Kuo R."/>
            <person name="Ohm R.A."/>
            <person name="Bhattacharya S.S."/>
            <person name="Shirouzu T."/>
            <person name="Yoshinaga Y."/>
            <person name="Martin F.M."/>
            <person name="Grigoriev I.V."/>
            <person name="Hibbett D.S."/>
        </authorList>
    </citation>
    <scope>NUCLEOTIDE SEQUENCE [LARGE SCALE GENOMIC DNA]</scope>
    <source>
        <strain evidence="2 3">TUFC12733</strain>
    </source>
</reference>
<evidence type="ECO:0000256" key="1">
    <source>
        <dbReference type="SAM" id="MobiDB-lite"/>
    </source>
</evidence>
<keyword evidence="3" id="KW-1185">Reference proteome</keyword>
<protein>
    <submittedName>
        <fullName evidence="2">Uncharacterized protein</fullName>
    </submittedName>
</protein>
<evidence type="ECO:0000313" key="2">
    <source>
        <dbReference type="EMBL" id="KZO98425.1"/>
    </source>
</evidence>
<name>A0A167P510_CALVF</name>
<evidence type="ECO:0000313" key="3">
    <source>
        <dbReference type="Proteomes" id="UP000076738"/>
    </source>
</evidence>